<accession>A0A1U7NWV1</accession>
<evidence type="ECO:0000256" key="1">
    <source>
        <dbReference type="ARBA" id="ARBA00008779"/>
    </source>
</evidence>
<keyword evidence="2" id="KW-0378">Hydrolase</keyword>
<organism evidence="4 5">
    <name type="scientific">Deinococcus marmoris</name>
    <dbReference type="NCBI Taxonomy" id="249408"/>
    <lineage>
        <taxon>Bacteria</taxon>
        <taxon>Thermotogati</taxon>
        <taxon>Deinococcota</taxon>
        <taxon>Deinococci</taxon>
        <taxon>Deinococcales</taxon>
        <taxon>Deinococcaceae</taxon>
        <taxon>Deinococcus</taxon>
    </lineage>
</organism>
<dbReference type="InterPro" id="IPR047838">
    <property type="entry name" value="STM4013-like"/>
</dbReference>
<dbReference type="PANTHER" id="PTHR42693">
    <property type="entry name" value="ARYLSULFATASE FAMILY MEMBER"/>
    <property type="match status" value="1"/>
</dbReference>
<name>A0A1U7NWV1_9DEIO</name>
<gene>
    <name evidence="4" type="ORF">BOO71_0008944</name>
</gene>
<dbReference type="EMBL" id="MSTI01000102">
    <property type="protein sequence ID" value="OLV17403.1"/>
    <property type="molecule type" value="Genomic_DNA"/>
</dbReference>
<dbReference type="Gene3D" id="3.40.720.10">
    <property type="entry name" value="Alkaline Phosphatase, subunit A"/>
    <property type="match status" value="1"/>
</dbReference>
<evidence type="ECO:0000256" key="2">
    <source>
        <dbReference type="ARBA" id="ARBA00022801"/>
    </source>
</evidence>
<dbReference type="AlphaFoldDB" id="A0A1U7NWV1"/>
<dbReference type="eggNOG" id="COG3119">
    <property type="taxonomic scope" value="Bacteria"/>
</dbReference>
<reference evidence="4 5" key="1">
    <citation type="submission" date="2017-01" db="EMBL/GenBank/DDBJ databases">
        <title>Genome Analysis of Deinococcus marmoris KOPRI26562.</title>
        <authorList>
            <person name="Kim J.H."/>
            <person name="Oh H.-M."/>
        </authorList>
    </citation>
    <scope>NUCLEOTIDE SEQUENCE [LARGE SCALE GENOMIC DNA]</scope>
    <source>
        <strain evidence="4 5">KOPRI26562</strain>
    </source>
</reference>
<evidence type="ECO:0000313" key="4">
    <source>
        <dbReference type="EMBL" id="OLV17403.1"/>
    </source>
</evidence>
<sequence>MLDARELIGRCDVALITLDSLRYDVAVAALEAGETPNLAALLPGGVWEKRHTPGSFTYAAHQAFLSGFLPTPARPGRHPRLFAAAFEGSRSTSPQTLTFEEATLPAALAARGYHTVCVGGVGFFNGRSALGSALPSLFAEAHWSPASGVKNPDSADVQTRVAAEALRAVPFEQRAFLLLNVAATHTPTHFYVPGARQDSPETQRAALRTVDAALPVLLDALRARGTTLLIICADHGTCFGEDGYHGHRLAHPLVWTVPYAELVLGETGA</sequence>
<dbReference type="NCBIfam" id="NF038075">
    <property type="entry name" value="fam_STM4013"/>
    <property type="match status" value="1"/>
</dbReference>
<dbReference type="SUPFAM" id="SSF53649">
    <property type="entry name" value="Alkaline phosphatase-like"/>
    <property type="match status" value="1"/>
</dbReference>
<dbReference type="STRING" id="249408.BOO71_0008944"/>
<dbReference type="OrthoDB" id="9803751at2"/>
<dbReference type="GO" id="GO:0004065">
    <property type="term" value="F:arylsulfatase activity"/>
    <property type="evidence" value="ECO:0007669"/>
    <property type="project" value="TreeGrafter"/>
</dbReference>
<dbReference type="InterPro" id="IPR017850">
    <property type="entry name" value="Alkaline_phosphatase_core_sf"/>
</dbReference>
<comment type="similarity">
    <text evidence="1">Belongs to the sulfatase family.</text>
</comment>
<dbReference type="InterPro" id="IPR050738">
    <property type="entry name" value="Sulfatase"/>
</dbReference>
<dbReference type="Pfam" id="PF00884">
    <property type="entry name" value="Sulfatase"/>
    <property type="match status" value="1"/>
</dbReference>
<comment type="caution">
    <text evidence="4">The sequence shown here is derived from an EMBL/GenBank/DDBJ whole genome shotgun (WGS) entry which is preliminary data.</text>
</comment>
<dbReference type="InterPro" id="IPR000917">
    <property type="entry name" value="Sulfatase_N"/>
</dbReference>
<evidence type="ECO:0000259" key="3">
    <source>
        <dbReference type="Pfam" id="PF00884"/>
    </source>
</evidence>
<keyword evidence="5" id="KW-1185">Reference proteome</keyword>
<proteinExistence type="inferred from homology"/>
<feature type="domain" description="Sulfatase N-terminal" evidence="3">
    <location>
        <begin position="13"/>
        <end position="251"/>
    </location>
</feature>
<protein>
    <recommendedName>
        <fullName evidence="3">Sulfatase N-terminal domain-containing protein</fullName>
    </recommendedName>
</protein>
<dbReference type="Proteomes" id="UP000186607">
    <property type="component" value="Unassembled WGS sequence"/>
</dbReference>
<dbReference type="PANTHER" id="PTHR42693:SF53">
    <property type="entry name" value="ENDO-4-O-SULFATASE"/>
    <property type="match status" value="1"/>
</dbReference>
<dbReference type="RefSeq" id="WP_075833866.1">
    <property type="nucleotide sequence ID" value="NZ_MSTI01000102.1"/>
</dbReference>
<evidence type="ECO:0000313" key="5">
    <source>
        <dbReference type="Proteomes" id="UP000186607"/>
    </source>
</evidence>